<evidence type="ECO:0000313" key="2">
    <source>
        <dbReference type="EMBL" id="SIR21429.1"/>
    </source>
</evidence>
<keyword evidence="3" id="KW-1185">Reference proteome</keyword>
<sequence length="108" mass="11307">MVDGVWLWLTLFAIGSTTILTRGSFVLGGEGARLPPALQRALRYAPAAALSALIMPDLLLDAGAFDPANPKLAAGIVVALAAVRSRSPWLPFIAGMGVLLLLRKGLGW</sequence>
<keyword evidence="1" id="KW-1133">Transmembrane helix</keyword>
<dbReference type="Pfam" id="PF05437">
    <property type="entry name" value="AzlD"/>
    <property type="match status" value="1"/>
</dbReference>
<dbReference type="STRING" id="34027.SAMN05421829_11181"/>
<keyword evidence="1" id="KW-0812">Transmembrane</keyword>
<dbReference type="Proteomes" id="UP000186819">
    <property type="component" value="Unassembled WGS sequence"/>
</dbReference>
<dbReference type="EMBL" id="FTMD01000011">
    <property type="protein sequence ID" value="SIR21429.1"/>
    <property type="molecule type" value="Genomic_DNA"/>
</dbReference>
<dbReference type="InterPro" id="IPR008407">
    <property type="entry name" value="Brnchd-chn_aa_trnsp_AzlD"/>
</dbReference>
<reference evidence="3" key="1">
    <citation type="submission" date="2017-01" db="EMBL/GenBank/DDBJ databases">
        <authorList>
            <person name="Varghese N."/>
            <person name="Submissions S."/>
        </authorList>
    </citation>
    <scope>NUCLEOTIDE SEQUENCE [LARGE SCALE GENOMIC DNA]</scope>
    <source>
        <strain evidence="3">ATCC 51758</strain>
    </source>
</reference>
<feature type="transmembrane region" description="Helical" evidence="1">
    <location>
        <begin position="6"/>
        <end position="29"/>
    </location>
</feature>
<organism evidence="2 3">
    <name type="scientific">Aromatoleum tolulyticum</name>
    <dbReference type="NCBI Taxonomy" id="34027"/>
    <lineage>
        <taxon>Bacteria</taxon>
        <taxon>Pseudomonadati</taxon>
        <taxon>Pseudomonadota</taxon>
        <taxon>Betaproteobacteria</taxon>
        <taxon>Rhodocyclales</taxon>
        <taxon>Rhodocyclaceae</taxon>
        <taxon>Aromatoleum</taxon>
    </lineage>
</organism>
<proteinExistence type="predicted"/>
<evidence type="ECO:0000256" key="1">
    <source>
        <dbReference type="SAM" id="Phobius"/>
    </source>
</evidence>
<dbReference type="AlphaFoldDB" id="A0A1N6Z3R9"/>
<evidence type="ECO:0000313" key="3">
    <source>
        <dbReference type="Proteomes" id="UP000186819"/>
    </source>
</evidence>
<name>A0A1N6Z3R9_9RHOO</name>
<dbReference type="RefSeq" id="WP_076603207.1">
    <property type="nucleotide sequence ID" value="NZ_FTMD01000011.1"/>
</dbReference>
<accession>A0A1N6Z3R9</accession>
<protein>
    <submittedName>
        <fullName evidence="2">Branched-chain amino acid transport protein</fullName>
    </submittedName>
</protein>
<keyword evidence="1" id="KW-0472">Membrane</keyword>
<gene>
    <name evidence="2" type="ORF">SAMN05421829_11181</name>
</gene>
<dbReference type="OrthoDB" id="5465192at2"/>